<dbReference type="Pfam" id="PF01926">
    <property type="entry name" value="MMR_HSR1"/>
    <property type="match status" value="1"/>
</dbReference>
<dbReference type="InterPro" id="IPR027417">
    <property type="entry name" value="P-loop_NTPase"/>
</dbReference>
<sequence>MAVQWYPGHMHKARKEIEEAMPQIDLVIEVLDARIPYSSENPMVAKLRGDRPCIKLLNKADLADPLVTAQWIEYLEQEQGVKAQAISTTLQPGALKALPDLCRKLVPQAEGNVRDIRTMIMGIPNVGKSTIINTLAGRVVAKTGNEPAVTKGQQRINLKNGIVLSDTPGILWPKVDNEASGYRLAVTGAIKDTAIEYDDVAMFAAGYFLEAYPEQIKERYKLDELPPTDIELLEEIGRRRGALRSGGYLDLHKASELLLHEYRAGKIGLLSLETPAMAEKEKVEVAEMLALKEAEKKRAALNKNVSILANATDTTRHRLNHHHRITPKWRLAPHQAVLHWVRQEFIFAPFWDRVCAIVFRGMTLAIVPTSC</sequence>
<dbReference type="InterPro" id="IPR019991">
    <property type="entry name" value="GTP-bd_ribosome_bgen"/>
</dbReference>
<dbReference type="Gene3D" id="1.10.1580.10">
    <property type="match status" value="1"/>
</dbReference>
<evidence type="ECO:0000313" key="4">
    <source>
        <dbReference type="EMBL" id="QVK23366.1"/>
    </source>
</evidence>
<dbReference type="SUPFAM" id="SSF52540">
    <property type="entry name" value="P-loop containing nucleoside triphosphate hydrolases"/>
    <property type="match status" value="1"/>
</dbReference>
<evidence type="ECO:0000259" key="3">
    <source>
        <dbReference type="PROSITE" id="PS51721"/>
    </source>
</evidence>
<keyword evidence="5" id="KW-1185">Reference proteome</keyword>
<evidence type="ECO:0000256" key="2">
    <source>
        <dbReference type="ARBA" id="ARBA00023134"/>
    </source>
</evidence>
<keyword evidence="1" id="KW-0547">Nucleotide-binding</keyword>
<protein>
    <submittedName>
        <fullName evidence="4">Ribosome biogenesis GTPase YlqF</fullName>
    </submittedName>
</protein>
<dbReference type="PANTHER" id="PTHR45782">
    <property type="entry name" value="MITOCHONDRIAL RIBOSOME-ASSOCIATED GTPASE 1"/>
    <property type="match status" value="1"/>
</dbReference>
<evidence type="ECO:0000313" key="5">
    <source>
        <dbReference type="Proteomes" id="UP000676428"/>
    </source>
</evidence>
<name>A0ABX8DF80_9GAMM</name>
<proteinExistence type="predicted"/>
<reference evidence="4 5" key="1">
    <citation type="journal article" date="2012" name="Int. J. Syst. Evol. Microbiol.">
        <title>Shewanella dokdonensis sp. nov., isolated from seawater.</title>
        <authorList>
            <person name="Sung H.R."/>
            <person name="Yoon J.H."/>
            <person name="Ghim S.Y."/>
        </authorList>
    </citation>
    <scope>NUCLEOTIDE SEQUENCE [LARGE SCALE GENOMIC DNA]</scope>
    <source>
        <strain evidence="4 5">DSM 23626</strain>
    </source>
</reference>
<dbReference type="Gene3D" id="3.40.50.300">
    <property type="entry name" value="P-loop containing nucleotide triphosphate hydrolases"/>
    <property type="match status" value="1"/>
</dbReference>
<keyword evidence="2" id="KW-0342">GTP-binding</keyword>
<organism evidence="4 5">
    <name type="scientific">Shewanella dokdonensis</name>
    <dbReference type="NCBI Taxonomy" id="712036"/>
    <lineage>
        <taxon>Bacteria</taxon>
        <taxon>Pseudomonadati</taxon>
        <taxon>Pseudomonadota</taxon>
        <taxon>Gammaproteobacteria</taxon>
        <taxon>Alteromonadales</taxon>
        <taxon>Shewanellaceae</taxon>
        <taxon>Shewanella</taxon>
    </lineage>
</organism>
<accession>A0ABX8DF80</accession>
<dbReference type="PROSITE" id="PS51721">
    <property type="entry name" value="G_CP"/>
    <property type="match status" value="1"/>
</dbReference>
<dbReference type="RefSeq" id="WP_213681994.1">
    <property type="nucleotide sequence ID" value="NZ_CP074572.1"/>
</dbReference>
<dbReference type="PANTHER" id="PTHR45782:SF4">
    <property type="entry name" value="MITOCHONDRIAL RIBOSOME-ASSOCIATED GTPASE 1"/>
    <property type="match status" value="1"/>
</dbReference>
<dbReference type="InterPro" id="IPR030378">
    <property type="entry name" value="G_CP_dom"/>
</dbReference>
<dbReference type="EMBL" id="CP074572">
    <property type="protein sequence ID" value="QVK23366.1"/>
    <property type="molecule type" value="Genomic_DNA"/>
</dbReference>
<dbReference type="CDD" id="cd01856">
    <property type="entry name" value="YlqF"/>
    <property type="match status" value="1"/>
</dbReference>
<feature type="domain" description="CP-type G" evidence="3">
    <location>
        <begin position="14"/>
        <end position="173"/>
    </location>
</feature>
<dbReference type="NCBIfam" id="TIGR03596">
    <property type="entry name" value="GTPase_YlqF"/>
    <property type="match status" value="1"/>
</dbReference>
<dbReference type="InterPro" id="IPR006073">
    <property type="entry name" value="GTP-bd"/>
</dbReference>
<dbReference type="Proteomes" id="UP000676428">
    <property type="component" value="Chromosome"/>
</dbReference>
<gene>
    <name evidence="4" type="primary">ylqF</name>
    <name evidence="4" type="ORF">KHX94_00675</name>
</gene>
<dbReference type="InterPro" id="IPR023179">
    <property type="entry name" value="GTP-bd_ortho_bundle_sf"/>
</dbReference>
<evidence type="ECO:0000256" key="1">
    <source>
        <dbReference type="ARBA" id="ARBA00022741"/>
    </source>
</evidence>